<evidence type="ECO:0000256" key="3">
    <source>
        <dbReference type="ARBA" id="ARBA00022795"/>
    </source>
</evidence>
<keyword evidence="2" id="KW-0963">Cytoplasm</keyword>
<evidence type="ECO:0000256" key="7">
    <source>
        <dbReference type="ARBA" id="ARBA00093797"/>
    </source>
</evidence>
<keyword evidence="3" id="KW-1005">Bacterial flagellum biogenesis</keyword>
<evidence type="ECO:0000256" key="5">
    <source>
        <dbReference type="ARBA" id="ARBA00093765"/>
    </source>
</evidence>
<evidence type="ECO:0000313" key="9">
    <source>
        <dbReference type="EMBL" id="SHE57595.1"/>
    </source>
</evidence>
<dbReference type="STRING" id="1533.SAMN05443638_10586"/>
<comment type="subcellular location">
    <subcellularLocation>
        <location evidence="1">Cytoplasm</location>
        <location evidence="1">Cytosol</location>
    </subcellularLocation>
</comment>
<keyword evidence="8" id="KW-0175">Coiled coil</keyword>
<comment type="function">
    <text evidence="5">May act as an export chaperone for the filament capping protein FliD.</text>
</comment>
<dbReference type="Proteomes" id="UP000184035">
    <property type="component" value="Unassembled WGS sequence"/>
</dbReference>
<evidence type="ECO:0000256" key="4">
    <source>
        <dbReference type="ARBA" id="ARBA00023186"/>
    </source>
</evidence>
<dbReference type="RefSeq" id="WP_072893669.1">
    <property type="nucleotide sequence ID" value="NZ_FQVM01000005.1"/>
</dbReference>
<dbReference type="InterPro" id="IPR008622">
    <property type="entry name" value="FliT"/>
</dbReference>
<evidence type="ECO:0000256" key="2">
    <source>
        <dbReference type="ARBA" id="ARBA00022490"/>
    </source>
</evidence>
<proteinExistence type="inferred from homology"/>
<reference evidence="9 10" key="1">
    <citation type="submission" date="2016-11" db="EMBL/GenBank/DDBJ databases">
        <authorList>
            <person name="Jaros S."/>
            <person name="Januszkiewicz K."/>
            <person name="Wedrychowicz H."/>
        </authorList>
    </citation>
    <scope>NUCLEOTIDE SEQUENCE [LARGE SCALE GENOMIC DNA]</scope>
    <source>
        <strain evidence="9 10">DSM 2631</strain>
    </source>
</reference>
<keyword evidence="10" id="KW-1185">Reference proteome</keyword>
<feature type="coiled-coil region" evidence="8">
    <location>
        <begin position="39"/>
        <end position="88"/>
    </location>
</feature>
<accession>A0A1M4ULR5</accession>
<name>A0A1M4ULR5_9CLOT</name>
<comment type="similarity">
    <text evidence="6">Belongs to the bacillales FliT family.</text>
</comment>
<evidence type="ECO:0000256" key="8">
    <source>
        <dbReference type="SAM" id="Coils"/>
    </source>
</evidence>
<dbReference type="EMBL" id="FQVM01000005">
    <property type="protein sequence ID" value="SHE57595.1"/>
    <property type="molecule type" value="Genomic_DNA"/>
</dbReference>
<gene>
    <name evidence="9" type="ORF">SAMN05443638_10586</name>
</gene>
<keyword evidence="4" id="KW-0143">Chaperone</keyword>
<evidence type="ECO:0000313" key="10">
    <source>
        <dbReference type="Proteomes" id="UP000184035"/>
    </source>
</evidence>
<evidence type="ECO:0000256" key="1">
    <source>
        <dbReference type="ARBA" id="ARBA00004514"/>
    </source>
</evidence>
<organism evidence="9 10">
    <name type="scientific">Clostridium fallax</name>
    <dbReference type="NCBI Taxonomy" id="1533"/>
    <lineage>
        <taxon>Bacteria</taxon>
        <taxon>Bacillati</taxon>
        <taxon>Bacillota</taxon>
        <taxon>Clostridia</taxon>
        <taxon>Eubacteriales</taxon>
        <taxon>Clostridiaceae</taxon>
        <taxon>Clostridium</taxon>
    </lineage>
</organism>
<evidence type="ECO:0000256" key="6">
    <source>
        <dbReference type="ARBA" id="ARBA00093785"/>
    </source>
</evidence>
<dbReference type="AlphaFoldDB" id="A0A1M4ULR5"/>
<protein>
    <recommendedName>
        <fullName evidence="7">Flagellar protein FliT</fullName>
    </recommendedName>
</protein>
<sequence>MEVKEKLLRYKAFTENIIENLKNDNLDNLESNLFERQKIINELLEIKDLKENNAKLGEELIILEKELNKIYREKKEEYKKKLSENNKSMMVNKTYGNNVSKINGLVNLKI</sequence>
<dbReference type="Pfam" id="PF05400">
    <property type="entry name" value="FliT"/>
    <property type="match status" value="1"/>
</dbReference>